<protein>
    <submittedName>
        <fullName evidence="2">Uncharacterized protein</fullName>
    </submittedName>
</protein>
<accession>A0A9P4NGS6</accession>
<evidence type="ECO:0000313" key="3">
    <source>
        <dbReference type="Proteomes" id="UP000800235"/>
    </source>
</evidence>
<dbReference type="AlphaFoldDB" id="A0A9P4NGS6"/>
<dbReference type="Proteomes" id="UP000800235">
    <property type="component" value="Unassembled WGS sequence"/>
</dbReference>
<dbReference type="EMBL" id="MU007108">
    <property type="protein sequence ID" value="KAF2420552.1"/>
    <property type="molecule type" value="Genomic_DNA"/>
</dbReference>
<comment type="caution">
    <text evidence="2">The sequence shown here is derived from an EMBL/GenBank/DDBJ whole genome shotgun (WGS) entry which is preliminary data.</text>
</comment>
<keyword evidence="3" id="KW-1185">Reference proteome</keyword>
<feature type="compositionally biased region" description="Polar residues" evidence="1">
    <location>
        <begin position="285"/>
        <end position="312"/>
    </location>
</feature>
<name>A0A9P4NGS6_9PEZI</name>
<proteinExistence type="predicted"/>
<feature type="compositionally biased region" description="Acidic residues" evidence="1">
    <location>
        <begin position="220"/>
        <end position="230"/>
    </location>
</feature>
<dbReference type="SMART" id="SM00384">
    <property type="entry name" value="AT_hook"/>
    <property type="match status" value="4"/>
</dbReference>
<dbReference type="PRINTS" id="PR00929">
    <property type="entry name" value="ATHOOK"/>
</dbReference>
<feature type="compositionally biased region" description="Basic residues" evidence="1">
    <location>
        <begin position="237"/>
        <end position="246"/>
    </location>
</feature>
<feature type="compositionally biased region" description="Basic and acidic residues" evidence="1">
    <location>
        <begin position="258"/>
        <end position="268"/>
    </location>
</feature>
<feature type="region of interest" description="Disordered" evidence="1">
    <location>
        <begin position="94"/>
        <end position="312"/>
    </location>
</feature>
<gene>
    <name evidence="2" type="ORF">EJ08DRAFT_24495</name>
</gene>
<reference evidence="2" key="1">
    <citation type="journal article" date="2020" name="Stud. Mycol.">
        <title>101 Dothideomycetes genomes: a test case for predicting lifestyles and emergence of pathogens.</title>
        <authorList>
            <person name="Haridas S."/>
            <person name="Albert R."/>
            <person name="Binder M."/>
            <person name="Bloem J."/>
            <person name="Labutti K."/>
            <person name="Salamov A."/>
            <person name="Andreopoulos B."/>
            <person name="Baker S."/>
            <person name="Barry K."/>
            <person name="Bills G."/>
            <person name="Bluhm B."/>
            <person name="Cannon C."/>
            <person name="Castanera R."/>
            <person name="Culley D."/>
            <person name="Daum C."/>
            <person name="Ezra D."/>
            <person name="Gonzalez J."/>
            <person name="Henrissat B."/>
            <person name="Kuo A."/>
            <person name="Liang C."/>
            <person name="Lipzen A."/>
            <person name="Lutzoni F."/>
            <person name="Magnuson J."/>
            <person name="Mondo S."/>
            <person name="Nolan M."/>
            <person name="Ohm R."/>
            <person name="Pangilinan J."/>
            <person name="Park H.-J."/>
            <person name="Ramirez L."/>
            <person name="Alfaro M."/>
            <person name="Sun H."/>
            <person name="Tritt A."/>
            <person name="Yoshinaga Y."/>
            <person name="Zwiers L.-H."/>
            <person name="Turgeon B."/>
            <person name="Goodwin S."/>
            <person name="Spatafora J."/>
            <person name="Crous P."/>
            <person name="Grigoriev I."/>
        </authorList>
    </citation>
    <scope>NUCLEOTIDE SEQUENCE</scope>
    <source>
        <strain evidence="2">CBS 130266</strain>
    </source>
</reference>
<sequence>MDKSPSPVSPELSAAEGLMSIPVAGPSSLPAALPTSHLDPSDQLLEFDLDDYDFQTAKDLNEIAAARTAANEGAEESSSVAAVANMVVETVTTPVNDNLDSSTIQAPEQSETYTVQEPVKRGRGRPKKNVDAPSATPNEVQEAVSVTPKRGPGRPPKAAARSHPVQASADEKHDRFAKSMSAEDQGPVNQAKPTNEIADDSGAEGVKAALSLSDLAQQAIEDENEEEEEVTPVVARGRGRPKGSGKRKAEPQEEETAAEVKDDIKEDTPSPVKKRRGRPPKNKTTDSPANDSTNGFTPINGSSTKAMTNGSAGVSIPSMPHWDVQNFFLKLTTPANADSSYRHVEGTIDLVYVGGDEGDADEKGAVSNGLPKPLPGHMMSINFGAANTN</sequence>
<evidence type="ECO:0000313" key="2">
    <source>
        <dbReference type="EMBL" id="KAF2420552.1"/>
    </source>
</evidence>
<dbReference type="GO" id="GO:0003677">
    <property type="term" value="F:DNA binding"/>
    <property type="evidence" value="ECO:0007669"/>
    <property type="project" value="InterPro"/>
</dbReference>
<feature type="compositionally biased region" description="Low complexity" evidence="1">
    <location>
        <begin position="208"/>
        <end position="219"/>
    </location>
</feature>
<feature type="compositionally biased region" description="Polar residues" evidence="1">
    <location>
        <begin position="94"/>
        <end position="115"/>
    </location>
</feature>
<dbReference type="InterPro" id="IPR017956">
    <property type="entry name" value="AT_hook_DNA-bd_motif"/>
</dbReference>
<evidence type="ECO:0000256" key="1">
    <source>
        <dbReference type="SAM" id="MobiDB-lite"/>
    </source>
</evidence>
<organism evidence="2 3">
    <name type="scientific">Tothia fuscella</name>
    <dbReference type="NCBI Taxonomy" id="1048955"/>
    <lineage>
        <taxon>Eukaryota</taxon>
        <taxon>Fungi</taxon>
        <taxon>Dikarya</taxon>
        <taxon>Ascomycota</taxon>
        <taxon>Pezizomycotina</taxon>
        <taxon>Dothideomycetes</taxon>
        <taxon>Pleosporomycetidae</taxon>
        <taxon>Venturiales</taxon>
        <taxon>Cylindrosympodiaceae</taxon>
        <taxon>Tothia</taxon>
    </lineage>
</organism>
<feature type="compositionally biased region" description="Basic residues" evidence="1">
    <location>
        <begin position="272"/>
        <end position="281"/>
    </location>
</feature>